<gene>
    <name evidence="8" type="ORF">E1212_00360</name>
</gene>
<dbReference type="CDD" id="cd00609">
    <property type="entry name" value="AAT_like"/>
    <property type="match status" value="1"/>
</dbReference>
<dbReference type="Pfam" id="PF00155">
    <property type="entry name" value="Aminotran_1_2"/>
    <property type="match status" value="1"/>
</dbReference>
<dbReference type="InterPro" id="IPR015422">
    <property type="entry name" value="PyrdxlP-dep_Trfase_small"/>
</dbReference>
<reference evidence="8 9" key="1">
    <citation type="submission" date="2019-02" db="EMBL/GenBank/DDBJ databases">
        <title>Draft genome sequences of novel Actinobacteria.</title>
        <authorList>
            <person name="Sahin N."/>
            <person name="Ay H."/>
            <person name="Saygin H."/>
        </authorList>
    </citation>
    <scope>NUCLEOTIDE SEQUENCE [LARGE SCALE GENOMIC DNA]</scope>
    <source>
        <strain evidence="8 9">KC603</strain>
    </source>
</reference>
<dbReference type="GO" id="GO:0006520">
    <property type="term" value="P:amino acid metabolic process"/>
    <property type="evidence" value="ECO:0007669"/>
    <property type="project" value="InterPro"/>
</dbReference>
<evidence type="ECO:0000256" key="4">
    <source>
        <dbReference type="ARBA" id="ARBA00022679"/>
    </source>
</evidence>
<dbReference type="GO" id="GO:0030170">
    <property type="term" value="F:pyridoxal phosphate binding"/>
    <property type="evidence" value="ECO:0007669"/>
    <property type="project" value="InterPro"/>
</dbReference>
<evidence type="ECO:0000256" key="1">
    <source>
        <dbReference type="ARBA" id="ARBA00001933"/>
    </source>
</evidence>
<accession>A0A4R4S2G9</accession>
<comment type="caution">
    <text evidence="8">The sequence shown here is derived from an EMBL/GenBank/DDBJ whole genome shotgun (WGS) entry which is preliminary data.</text>
</comment>
<evidence type="ECO:0000313" key="9">
    <source>
        <dbReference type="Proteomes" id="UP000295621"/>
    </source>
</evidence>
<dbReference type="PROSITE" id="PS00105">
    <property type="entry name" value="AA_TRANSFER_CLASS_1"/>
    <property type="match status" value="1"/>
</dbReference>
<dbReference type="Proteomes" id="UP000295621">
    <property type="component" value="Unassembled WGS sequence"/>
</dbReference>
<organism evidence="8 9">
    <name type="scientific">Jiangella ureilytica</name>
    <dbReference type="NCBI Taxonomy" id="2530374"/>
    <lineage>
        <taxon>Bacteria</taxon>
        <taxon>Bacillati</taxon>
        <taxon>Actinomycetota</taxon>
        <taxon>Actinomycetes</taxon>
        <taxon>Jiangellales</taxon>
        <taxon>Jiangellaceae</taxon>
        <taxon>Jiangella</taxon>
    </lineage>
</organism>
<name>A0A4R4S2G9_9ACTN</name>
<dbReference type="OrthoDB" id="2192472at2"/>
<dbReference type="InterPro" id="IPR015421">
    <property type="entry name" value="PyrdxlP-dep_Trfase_major"/>
</dbReference>
<keyword evidence="9" id="KW-1185">Reference proteome</keyword>
<evidence type="ECO:0000256" key="6">
    <source>
        <dbReference type="RuleBase" id="RU000481"/>
    </source>
</evidence>
<dbReference type="RefSeq" id="WP_131977417.1">
    <property type="nucleotide sequence ID" value="NZ_SMKL01000001.1"/>
</dbReference>
<evidence type="ECO:0000259" key="7">
    <source>
        <dbReference type="Pfam" id="PF00155"/>
    </source>
</evidence>
<dbReference type="AlphaFoldDB" id="A0A4R4S2G9"/>
<dbReference type="InterPro" id="IPR050596">
    <property type="entry name" value="AspAT/PAT-like"/>
</dbReference>
<sequence length="430" mass="45662">MSVPVSPTLALNEALAEKRRHGLPVLPLGFGEAGLPVHPALREALAIGSSRNAYGPVAGTAELREAAAGYWGRRGLPTDPGLVVAGPGSKPLLYGLLLALGGDVVAPSPGWVSYRAQARLTGHRPIHVPTVPGQGGVPRPDLVADAVLAARAAGRTVRSIVVTTPDNPTGDIAPRSTIEQIAQVARELDLSIVSNEIYRDLVHDPSTFVHSPAEFAPERTVVTTGLSKSLALCGWRLGVMRLPDSPLGRSLLADVLGVASEVWSSPAAPVQYAAAYAFGEPEELTERVERSRRLHGAVVRAVADRLQRAGAVLPTPRAGFYLYPDFAGWSGYLEREHGITTGRQLTTFLLDAYGLGGLPAADFEGGHDALRMRLATSLLYGDTDVQRYAALAADDPTRLPWIRAHLDRLDEILGDLARHADPVHARGVAC</sequence>
<dbReference type="PANTHER" id="PTHR46383">
    <property type="entry name" value="ASPARTATE AMINOTRANSFERASE"/>
    <property type="match status" value="1"/>
</dbReference>
<comment type="similarity">
    <text evidence="2 6">Belongs to the class-I pyridoxal-phosphate-dependent aminotransferase family.</text>
</comment>
<dbReference type="GO" id="GO:0008483">
    <property type="term" value="F:transaminase activity"/>
    <property type="evidence" value="ECO:0007669"/>
    <property type="project" value="UniProtKB-KW"/>
</dbReference>
<evidence type="ECO:0000313" key="8">
    <source>
        <dbReference type="EMBL" id="TDC56950.1"/>
    </source>
</evidence>
<feature type="domain" description="Aminotransferase class I/classII large" evidence="7">
    <location>
        <begin position="39"/>
        <end position="328"/>
    </location>
</feature>
<proteinExistence type="inferred from homology"/>
<keyword evidence="5" id="KW-0663">Pyridoxal phosphate</keyword>
<dbReference type="PANTHER" id="PTHR46383:SF1">
    <property type="entry name" value="ASPARTATE AMINOTRANSFERASE"/>
    <property type="match status" value="1"/>
</dbReference>
<dbReference type="InterPro" id="IPR015424">
    <property type="entry name" value="PyrdxlP-dep_Trfase"/>
</dbReference>
<dbReference type="InterPro" id="IPR004839">
    <property type="entry name" value="Aminotransferase_I/II_large"/>
</dbReference>
<dbReference type="EMBL" id="SMKL01000001">
    <property type="protein sequence ID" value="TDC56950.1"/>
    <property type="molecule type" value="Genomic_DNA"/>
</dbReference>
<keyword evidence="4 6" id="KW-0808">Transferase</keyword>
<dbReference type="Gene3D" id="3.90.1150.10">
    <property type="entry name" value="Aspartate Aminotransferase, domain 1"/>
    <property type="match status" value="1"/>
</dbReference>
<comment type="cofactor">
    <cofactor evidence="1 6">
        <name>pyridoxal 5'-phosphate</name>
        <dbReference type="ChEBI" id="CHEBI:597326"/>
    </cofactor>
</comment>
<evidence type="ECO:0000256" key="3">
    <source>
        <dbReference type="ARBA" id="ARBA00022576"/>
    </source>
</evidence>
<evidence type="ECO:0000256" key="2">
    <source>
        <dbReference type="ARBA" id="ARBA00007441"/>
    </source>
</evidence>
<dbReference type="InterPro" id="IPR004838">
    <property type="entry name" value="NHTrfase_class1_PyrdxlP-BS"/>
</dbReference>
<evidence type="ECO:0000256" key="5">
    <source>
        <dbReference type="ARBA" id="ARBA00022898"/>
    </source>
</evidence>
<dbReference type="EC" id="2.6.1.-" evidence="6"/>
<keyword evidence="3 6" id="KW-0032">Aminotransferase</keyword>
<dbReference type="SUPFAM" id="SSF53383">
    <property type="entry name" value="PLP-dependent transferases"/>
    <property type="match status" value="1"/>
</dbReference>
<protein>
    <recommendedName>
        <fullName evidence="6">Aminotransferase</fullName>
        <ecNumber evidence="6">2.6.1.-</ecNumber>
    </recommendedName>
</protein>
<dbReference type="Gene3D" id="3.40.640.10">
    <property type="entry name" value="Type I PLP-dependent aspartate aminotransferase-like (Major domain)"/>
    <property type="match status" value="1"/>
</dbReference>